<dbReference type="Gene3D" id="1.20.1280.50">
    <property type="match status" value="1"/>
</dbReference>
<proteinExistence type="predicted"/>
<gene>
    <name evidence="2" type="ORF">LSH36_872g03002</name>
</gene>
<evidence type="ECO:0000313" key="3">
    <source>
        <dbReference type="Proteomes" id="UP001208570"/>
    </source>
</evidence>
<dbReference type="EMBL" id="JAODUP010000872">
    <property type="protein sequence ID" value="KAK2143170.1"/>
    <property type="molecule type" value="Genomic_DNA"/>
</dbReference>
<dbReference type="Proteomes" id="UP001208570">
    <property type="component" value="Unassembled WGS sequence"/>
</dbReference>
<dbReference type="SMART" id="SM00256">
    <property type="entry name" value="FBOX"/>
    <property type="match status" value="1"/>
</dbReference>
<dbReference type="InterPro" id="IPR036047">
    <property type="entry name" value="F-box-like_dom_sf"/>
</dbReference>
<dbReference type="SUPFAM" id="SSF81383">
    <property type="entry name" value="F-box domain"/>
    <property type="match status" value="1"/>
</dbReference>
<evidence type="ECO:0000313" key="2">
    <source>
        <dbReference type="EMBL" id="KAK2143170.1"/>
    </source>
</evidence>
<protein>
    <recommendedName>
        <fullName evidence="1">F-box domain-containing protein</fullName>
    </recommendedName>
</protein>
<dbReference type="InterPro" id="IPR001810">
    <property type="entry name" value="F-box_dom"/>
</dbReference>
<dbReference type="Pfam" id="PF00646">
    <property type="entry name" value="F-box"/>
    <property type="match status" value="1"/>
</dbReference>
<sequence length="295" mass="33740">MGNQHPTLVNRGYLLRSKHDSPRYNRKICIYRVLGYFPGKAPDVDSLGFPFAVCKRIFLGLSLADLGSCMLVCKEWRSLIDTCDFWRAYIRRNYGNAVKDPGQNSALHWWKYNQADNVTPPGVDYADRPYVFKPFPELWRCDVIVPTGMRPPTGSVDVYHNFVRAMNVLRRIHDKIVCYGLSNIVHVCLFRWMHDDFKPSPCDVMDAFNAHALLRHDVEANSSGIVDDSARIVPPQGVDYRGQTYFIEVFSRCFQLGTQDWIVAFHCSHELLEPAPGFIMTLLTQGWVGGLLYAV</sequence>
<name>A0AAD9MRW4_9ANNE</name>
<dbReference type="PROSITE" id="PS50181">
    <property type="entry name" value="FBOX"/>
    <property type="match status" value="1"/>
</dbReference>
<reference evidence="2" key="1">
    <citation type="journal article" date="2023" name="Mol. Biol. Evol.">
        <title>Third-Generation Sequencing Reveals the Adaptive Role of the Epigenome in Three Deep-Sea Polychaetes.</title>
        <authorList>
            <person name="Perez M."/>
            <person name="Aroh O."/>
            <person name="Sun Y."/>
            <person name="Lan Y."/>
            <person name="Juniper S.K."/>
            <person name="Young C.R."/>
            <person name="Angers B."/>
            <person name="Qian P.Y."/>
        </authorList>
    </citation>
    <scope>NUCLEOTIDE SEQUENCE</scope>
    <source>
        <strain evidence="2">P08H-3</strain>
    </source>
</reference>
<dbReference type="AlphaFoldDB" id="A0AAD9MRW4"/>
<evidence type="ECO:0000259" key="1">
    <source>
        <dbReference type="PROSITE" id="PS50181"/>
    </source>
</evidence>
<feature type="domain" description="F-box" evidence="1">
    <location>
        <begin position="43"/>
        <end position="89"/>
    </location>
</feature>
<comment type="caution">
    <text evidence="2">The sequence shown here is derived from an EMBL/GenBank/DDBJ whole genome shotgun (WGS) entry which is preliminary data.</text>
</comment>
<accession>A0AAD9MRW4</accession>
<keyword evidence="3" id="KW-1185">Reference proteome</keyword>
<organism evidence="2 3">
    <name type="scientific">Paralvinella palmiformis</name>
    <dbReference type="NCBI Taxonomy" id="53620"/>
    <lineage>
        <taxon>Eukaryota</taxon>
        <taxon>Metazoa</taxon>
        <taxon>Spiralia</taxon>
        <taxon>Lophotrochozoa</taxon>
        <taxon>Annelida</taxon>
        <taxon>Polychaeta</taxon>
        <taxon>Sedentaria</taxon>
        <taxon>Canalipalpata</taxon>
        <taxon>Terebellida</taxon>
        <taxon>Terebelliformia</taxon>
        <taxon>Alvinellidae</taxon>
        <taxon>Paralvinella</taxon>
    </lineage>
</organism>